<keyword evidence="3" id="KW-0238">DNA-binding</keyword>
<dbReference type="Pfam" id="PF08493">
    <property type="entry name" value="AflR"/>
    <property type="match status" value="1"/>
</dbReference>
<evidence type="ECO:0000256" key="5">
    <source>
        <dbReference type="ARBA" id="ARBA00023242"/>
    </source>
</evidence>
<comment type="caution">
    <text evidence="8">The sequence shown here is derived from an EMBL/GenBank/DDBJ whole genome shotgun (WGS) entry which is preliminary data.</text>
</comment>
<feature type="domain" description="Zn(2)-C6 fungal-type" evidence="7">
    <location>
        <begin position="17"/>
        <end position="47"/>
    </location>
</feature>
<dbReference type="Proteomes" id="UP000324767">
    <property type="component" value="Unassembled WGS sequence"/>
</dbReference>
<dbReference type="SMART" id="SM00066">
    <property type="entry name" value="GAL4"/>
    <property type="match status" value="1"/>
</dbReference>
<evidence type="ECO:0000313" key="9">
    <source>
        <dbReference type="Proteomes" id="UP000324767"/>
    </source>
</evidence>
<feature type="compositionally biased region" description="Polar residues" evidence="6">
    <location>
        <begin position="106"/>
        <end position="115"/>
    </location>
</feature>
<dbReference type="InterPro" id="IPR001138">
    <property type="entry name" value="Zn2Cys6_DnaBD"/>
</dbReference>
<dbReference type="InterPro" id="IPR036864">
    <property type="entry name" value="Zn2-C6_fun-type_DNA-bd_sf"/>
</dbReference>
<dbReference type="SUPFAM" id="SSF57701">
    <property type="entry name" value="Zn2/Cys6 DNA-binding domain"/>
    <property type="match status" value="1"/>
</dbReference>
<evidence type="ECO:0000256" key="6">
    <source>
        <dbReference type="SAM" id="MobiDB-lite"/>
    </source>
</evidence>
<dbReference type="PANTHER" id="PTHR31069:SF31">
    <property type="entry name" value="MONODICTYPHENONE CLUSTER TRANSCRIPTION FACTOR-RELATED"/>
    <property type="match status" value="1"/>
</dbReference>
<reference evidence="8 9" key="1">
    <citation type="submission" date="2019-09" db="EMBL/GenBank/DDBJ databases">
        <title>The hologenome of the rock-dwelling lichen Lasallia pustulata.</title>
        <authorList>
            <person name="Greshake Tzovaras B."/>
            <person name="Segers F."/>
            <person name="Bicker A."/>
            <person name="Dal Grande F."/>
            <person name="Otte J."/>
            <person name="Hankeln T."/>
            <person name="Schmitt I."/>
            <person name="Ebersberger I."/>
        </authorList>
    </citation>
    <scope>NUCLEOTIDE SEQUENCE [LARGE SCALE GENOMIC DNA]</scope>
    <source>
        <strain evidence="8">A1-1</strain>
    </source>
</reference>
<feature type="region of interest" description="Disordered" evidence="6">
    <location>
        <begin position="90"/>
        <end position="138"/>
    </location>
</feature>
<evidence type="ECO:0000256" key="2">
    <source>
        <dbReference type="ARBA" id="ARBA00023015"/>
    </source>
</evidence>
<keyword evidence="1" id="KW-0479">Metal-binding</keyword>
<evidence type="ECO:0000256" key="1">
    <source>
        <dbReference type="ARBA" id="ARBA00022723"/>
    </source>
</evidence>
<evidence type="ECO:0000259" key="7">
    <source>
        <dbReference type="PROSITE" id="PS50048"/>
    </source>
</evidence>
<keyword evidence="2" id="KW-0805">Transcription regulation</keyword>
<keyword evidence="4" id="KW-0804">Transcription</keyword>
<dbReference type="PRINTS" id="PR00755">
    <property type="entry name" value="AFLATOXINBRP"/>
</dbReference>
<dbReference type="GO" id="GO:0045122">
    <property type="term" value="P:aflatoxin biosynthetic process"/>
    <property type="evidence" value="ECO:0007669"/>
    <property type="project" value="InterPro"/>
</dbReference>
<keyword evidence="5" id="KW-0539">Nucleus</keyword>
<accession>A0A5M8PJY3</accession>
<dbReference type="GO" id="GO:0008270">
    <property type="term" value="F:zinc ion binding"/>
    <property type="evidence" value="ECO:0007669"/>
    <property type="project" value="InterPro"/>
</dbReference>
<name>A0A5M8PJY3_9LECA</name>
<proteinExistence type="predicted"/>
<gene>
    <name evidence="8" type="ORF">FRX48_06319</name>
</gene>
<dbReference type="AlphaFoldDB" id="A0A5M8PJY3"/>
<organism evidence="8 9">
    <name type="scientific">Lasallia pustulata</name>
    <dbReference type="NCBI Taxonomy" id="136370"/>
    <lineage>
        <taxon>Eukaryota</taxon>
        <taxon>Fungi</taxon>
        <taxon>Dikarya</taxon>
        <taxon>Ascomycota</taxon>
        <taxon>Pezizomycotina</taxon>
        <taxon>Lecanoromycetes</taxon>
        <taxon>OSLEUM clade</taxon>
        <taxon>Umbilicariomycetidae</taxon>
        <taxon>Umbilicariales</taxon>
        <taxon>Umbilicariaceae</taxon>
        <taxon>Lasallia</taxon>
    </lineage>
</organism>
<dbReference type="PANTHER" id="PTHR31069">
    <property type="entry name" value="OLEATE-ACTIVATED TRANSCRIPTION FACTOR 1-RELATED"/>
    <property type="match status" value="1"/>
</dbReference>
<dbReference type="GO" id="GO:0000981">
    <property type="term" value="F:DNA-binding transcription factor activity, RNA polymerase II-specific"/>
    <property type="evidence" value="ECO:0007669"/>
    <property type="project" value="InterPro"/>
</dbReference>
<evidence type="ECO:0000256" key="4">
    <source>
        <dbReference type="ARBA" id="ARBA00023163"/>
    </source>
</evidence>
<dbReference type="InterPro" id="IPR050675">
    <property type="entry name" value="OAF3"/>
</dbReference>
<evidence type="ECO:0000256" key="3">
    <source>
        <dbReference type="ARBA" id="ARBA00023125"/>
    </source>
</evidence>
<dbReference type="OrthoDB" id="2740448at2759"/>
<dbReference type="CDD" id="cd00067">
    <property type="entry name" value="GAL4"/>
    <property type="match status" value="1"/>
</dbReference>
<dbReference type="InterPro" id="IPR013700">
    <property type="entry name" value="AflR"/>
</dbReference>
<dbReference type="GO" id="GO:0003677">
    <property type="term" value="F:DNA binding"/>
    <property type="evidence" value="ECO:0007669"/>
    <property type="project" value="UniProtKB-KW"/>
</dbReference>
<dbReference type="GO" id="GO:0005634">
    <property type="term" value="C:nucleus"/>
    <property type="evidence" value="ECO:0007669"/>
    <property type="project" value="InterPro"/>
</dbReference>
<dbReference type="EMBL" id="VXIT01000010">
    <property type="protein sequence ID" value="KAA6409707.1"/>
    <property type="molecule type" value="Genomic_DNA"/>
</dbReference>
<protein>
    <recommendedName>
        <fullName evidence="7">Zn(2)-C6 fungal-type domain-containing protein</fullName>
    </recommendedName>
</protein>
<dbReference type="PROSITE" id="PS50048">
    <property type="entry name" value="ZN2_CY6_FUNGAL_2"/>
    <property type="match status" value="1"/>
</dbReference>
<evidence type="ECO:0000313" key="8">
    <source>
        <dbReference type="EMBL" id="KAA6409707.1"/>
    </source>
</evidence>
<sequence length="544" mass="59399">MSSLPSPHPRPAKIRESCNNCGISKVKCGRQRPTCLPCVERGLACSYSPSRRPTTNGAAYSETEAPRSSTVADNFFDSFLLHCPSRIDTGSSPAISPRHHVDRTHSSSQAMSVSPTDPVRRSHATVSTKHMDGVGKTKSWTDSPQAFAQHVTGAGPSNFRTETILDARSQPVFDMMAEKNLSSGSAADVDVQASGQGLPVTAGYEGDLNGEFDFDAMCAAMTPSTFLAYMPKDLLGMAPQRNATAAARNSVEFCAGTGDSFPGIFSPIPNYRLSSRESQDTLMRIKSCSDNGRTCMVSALKVLQALHIPPSECLCACDEISVPSPRQPRMTDSVLSSNRDAVRLVSDILKCSCSLTSQVQLVLTAICSKLIAWYRAMIRNDYDGRDNSSSMLRSTINNDTNDEDRTERVLHQPITVGKHSFDVALESKIRAQVVFCELQHLDSLVDSLSTRIQEATFENFGTAAAARNGRVSAAHSGPLAMDETRLAEVVHRSLITFLYKQLQIAKSETNLILSDKAQYWISTVLEKHDLVLTSRERLDWGGQY</sequence>
<dbReference type="Pfam" id="PF00172">
    <property type="entry name" value="Zn_clus"/>
    <property type="match status" value="1"/>
</dbReference>
<dbReference type="Gene3D" id="4.10.240.10">
    <property type="entry name" value="Zn(2)-C6 fungal-type DNA-binding domain"/>
    <property type="match status" value="1"/>
</dbReference>